<organism evidence="3 4">
    <name type="scientific">Lachancea nothofagi CBS 11611</name>
    <dbReference type="NCBI Taxonomy" id="1266666"/>
    <lineage>
        <taxon>Eukaryota</taxon>
        <taxon>Fungi</taxon>
        <taxon>Dikarya</taxon>
        <taxon>Ascomycota</taxon>
        <taxon>Saccharomycotina</taxon>
        <taxon>Saccharomycetes</taxon>
        <taxon>Saccharomycetales</taxon>
        <taxon>Saccharomycetaceae</taxon>
        <taxon>Lachancea</taxon>
    </lineage>
</organism>
<dbReference type="InterPro" id="IPR052693">
    <property type="entry name" value="Yeast_MDR_Regulatory"/>
</dbReference>
<feature type="region of interest" description="Disordered" evidence="1">
    <location>
        <begin position="1"/>
        <end position="20"/>
    </location>
</feature>
<keyword evidence="4" id="KW-1185">Reference proteome</keyword>
<dbReference type="PROSITE" id="PS50048">
    <property type="entry name" value="ZN2_CY6_FUNGAL_2"/>
    <property type="match status" value="1"/>
</dbReference>
<dbReference type="InterPro" id="IPR001138">
    <property type="entry name" value="Zn2Cys6_DnaBD"/>
</dbReference>
<dbReference type="SMART" id="SM00066">
    <property type="entry name" value="GAL4"/>
    <property type="match status" value="1"/>
</dbReference>
<name>A0A1G4IRC2_9SACH</name>
<dbReference type="Gene3D" id="4.10.240.10">
    <property type="entry name" value="Zn(2)-C6 fungal-type DNA-binding domain"/>
    <property type="match status" value="1"/>
</dbReference>
<feature type="domain" description="Zn(2)-C6 fungal-type" evidence="2">
    <location>
        <begin position="29"/>
        <end position="60"/>
    </location>
</feature>
<reference evidence="4" key="1">
    <citation type="submission" date="2016-03" db="EMBL/GenBank/DDBJ databases">
        <authorList>
            <person name="Devillers Hugo."/>
        </authorList>
    </citation>
    <scope>NUCLEOTIDE SEQUENCE [LARGE SCALE GENOMIC DNA]</scope>
</reference>
<feature type="compositionally biased region" description="Basic and acidic residues" evidence="1">
    <location>
        <begin position="1"/>
        <end position="15"/>
    </location>
</feature>
<dbReference type="PANTHER" id="PTHR31405">
    <property type="entry name" value="TRANSCRIPTION FACTOR PDR8-RELATED"/>
    <property type="match status" value="1"/>
</dbReference>
<dbReference type="CDD" id="cd12148">
    <property type="entry name" value="fungal_TF_MHR"/>
    <property type="match status" value="1"/>
</dbReference>
<dbReference type="EMBL" id="LT598449">
    <property type="protein sequence ID" value="SCU79292.1"/>
    <property type="molecule type" value="Genomic_DNA"/>
</dbReference>
<dbReference type="GO" id="GO:0000981">
    <property type="term" value="F:DNA-binding transcription factor activity, RNA polymerase II-specific"/>
    <property type="evidence" value="ECO:0007669"/>
    <property type="project" value="InterPro"/>
</dbReference>
<protein>
    <submittedName>
        <fullName evidence="3">LANO_0A05732g1_1</fullName>
    </submittedName>
</protein>
<dbReference type="PROSITE" id="PS00463">
    <property type="entry name" value="ZN2_CY6_FUNGAL_1"/>
    <property type="match status" value="1"/>
</dbReference>
<dbReference type="Pfam" id="PF00172">
    <property type="entry name" value="Zn_clus"/>
    <property type="match status" value="1"/>
</dbReference>
<dbReference type="GO" id="GO:0008270">
    <property type="term" value="F:zinc ion binding"/>
    <property type="evidence" value="ECO:0007669"/>
    <property type="project" value="InterPro"/>
</dbReference>
<feature type="compositionally biased region" description="Basic and acidic residues" evidence="1">
    <location>
        <begin position="108"/>
        <end position="118"/>
    </location>
</feature>
<dbReference type="OrthoDB" id="10261408at2759"/>
<sequence length="771" mass="86836">MARDPENHNGADERSVPAGRRRRRKVVRSCTFCRQRKLKCDQQKPMCGSCRGRKLPECVYTNGFNFQLTSDELFSSKPNVTLIRRIQELEEALERASLEDDIATGYLDQRDHNTDSHNTDASATSGSIGGSISGSSTSGSGTSGPGTSGPGTSVSDDCPMTLAGCDAGKNLVSDFHVLRSKDGRYIYYGPTSIRAVITASGDRFVAEYSKVWRKVKTELDAWKDIHGRLLTMDYSSMESTSTGSLIESVIPDLPAYETIESKLHEFFNDPLHTYFQFMDKDKVLHDFSRCFIPGYLTRNGSDSIPRRQVAMLITQDNKNFFTIGVVMLILCLNHYKTNIPASLQRLCVSLIGFTTSKSVFVERAQFLLLVYIFRVYNGLSGNGSSHLISLTSLLCTTAMNLGLHKDIDKLYGDQTASVGSLSSLKNLWYWTLFADLNVSFDIGSPPFISQAHYDDSKLPTMDRGRIPLLRKFLHVGRKCLHIVFDRTRAPSMLSLVSLLTSFMELEFRPLRYYTNPSLISEIDLFEIMILSPTLAMMTNFYNLTRVQGEPLTIKIKNGFVKSMLIATSVAVNAILRCYSIDEQRVNLVGLQQSKVLTPSLNLCVLLLNSLPIRTLTEIYGLMFYKITLFEKGLIISMDEGLIDGPTLDDFSVPDGLFLSFRGIFKTFCSIFDELWKPENARMTHMLWNSHYFVIMMALERVNRTVFQMGLDSRTQVEVTHNWSRVGNDEVPDDIVKMLADEVWNNYSTGFTDLIEMDAGDFLTDFDMLNGE</sequence>
<evidence type="ECO:0000256" key="1">
    <source>
        <dbReference type="SAM" id="MobiDB-lite"/>
    </source>
</evidence>
<evidence type="ECO:0000259" key="2">
    <source>
        <dbReference type="PROSITE" id="PS50048"/>
    </source>
</evidence>
<dbReference type="PANTHER" id="PTHR31405:SF8">
    <property type="entry name" value="TRANSCRIPTION FACTOR PDR8-RELATED"/>
    <property type="match status" value="1"/>
</dbReference>
<accession>A0A1G4IRC2</accession>
<proteinExistence type="predicted"/>
<dbReference type="Proteomes" id="UP000189911">
    <property type="component" value="Chromosome A"/>
</dbReference>
<evidence type="ECO:0000313" key="4">
    <source>
        <dbReference type="Proteomes" id="UP000189911"/>
    </source>
</evidence>
<dbReference type="AlphaFoldDB" id="A0A1G4IRC2"/>
<evidence type="ECO:0000313" key="3">
    <source>
        <dbReference type="EMBL" id="SCU79292.1"/>
    </source>
</evidence>
<gene>
    <name evidence="3" type="ORF">LANO_0A05732G</name>
</gene>
<dbReference type="InterPro" id="IPR036864">
    <property type="entry name" value="Zn2-C6_fun-type_DNA-bd_sf"/>
</dbReference>
<feature type="region of interest" description="Disordered" evidence="1">
    <location>
        <begin position="108"/>
        <end position="155"/>
    </location>
</feature>
<dbReference type="SUPFAM" id="SSF57701">
    <property type="entry name" value="Zn2/Cys6 DNA-binding domain"/>
    <property type="match status" value="1"/>
</dbReference>
<dbReference type="CDD" id="cd00067">
    <property type="entry name" value="GAL4"/>
    <property type="match status" value="1"/>
</dbReference>